<keyword evidence="1" id="KW-0175">Coiled coil</keyword>
<evidence type="ECO:0000313" key="4">
    <source>
        <dbReference type="Proteomes" id="UP001470230"/>
    </source>
</evidence>
<keyword evidence="4" id="KW-1185">Reference proteome</keyword>
<organism evidence="3 4">
    <name type="scientific">Tritrichomonas musculus</name>
    <dbReference type="NCBI Taxonomy" id="1915356"/>
    <lineage>
        <taxon>Eukaryota</taxon>
        <taxon>Metamonada</taxon>
        <taxon>Parabasalia</taxon>
        <taxon>Tritrichomonadida</taxon>
        <taxon>Tritrichomonadidae</taxon>
        <taxon>Tritrichomonas</taxon>
    </lineage>
</organism>
<feature type="coiled-coil region" evidence="1">
    <location>
        <begin position="94"/>
        <end position="125"/>
    </location>
</feature>
<evidence type="ECO:0000256" key="2">
    <source>
        <dbReference type="SAM" id="MobiDB-lite"/>
    </source>
</evidence>
<accession>A0ABR2JSJ3</accession>
<evidence type="ECO:0000313" key="3">
    <source>
        <dbReference type="EMBL" id="KAK8881861.1"/>
    </source>
</evidence>
<protein>
    <submittedName>
        <fullName evidence="3">Uncharacterized protein</fullName>
    </submittedName>
</protein>
<name>A0ABR2JSJ3_9EUKA</name>
<dbReference type="EMBL" id="JAPFFF010000009">
    <property type="protein sequence ID" value="KAK8881861.1"/>
    <property type="molecule type" value="Genomic_DNA"/>
</dbReference>
<sequence>MATLQNKSIDDIEKLYKQIVCNNNDEWYEDDINEIIEEANNETEYRNELIKGIQGWITTAYNYNGDINDYDQICSFMTSLITKSSYKTHYQEMLKRYNDEFDNEIESYDALAKEFYNEHNEVEQQRQIRYNEFLEQEQQKETESQRPIVDEIMEDLERTPPIG</sequence>
<reference evidence="3 4" key="1">
    <citation type="submission" date="2024-04" db="EMBL/GenBank/DDBJ databases">
        <title>Tritrichomonas musculus Genome.</title>
        <authorList>
            <person name="Alves-Ferreira E."/>
            <person name="Grigg M."/>
            <person name="Lorenzi H."/>
            <person name="Galac M."/>
        </authorList>
    </citation>
    <scope>NUCLEOTIDE SEQUENCE [LARGE SCALE GENOMIC DNA]</scope>
    <source>
        <strain evidence="3 4">EAF2021</strain>
    </source>
</reference>
<dbReference type="Proteomes" id="UP001470230">
    <property type="component" value="Unassembled WGS sequence"/>
</dbReference>
<proteinExistence type="predicted"/>
<feature type="region of interest" description="Disordered" evidence="2">
    <location>
        <begin position="135"/>
        <end position="163"/>
    </location>
</feature>
<evidence type="ECO:0000256" key="1">
    <source>
        <dbReference type="SAM" id="Coils"/>
    </source>
</evidence>
<gene>
    <name evidence="3" type="ORF">M9Y10_044497</name>
</gene>
<comment type="caution">
    <text evidence="3">The sequence shown here is derived from an EMBL/GenBank/DDBJ whole genome shotgun (WGS) entry which is preliminary data.</text>
</comment>